<protein>
    <submittedName>
        <fullName evidence="5">BREX-2 system phosphatase PglZ</fullName>
    </submittedName>
</protein>
<gene>
    <name evidence="5" type="primary">pglZ</name>
    <name evidence="5" type="ORF">GCM10010420_45630</name>
</gene>
<evidence type="ECO:0000313" key="6">
    <source>
        <dbReference type="Proteomes" id="UP001500058"/>
    </source>
</evidence>
<dbReference type="RefSeq" id="WP_344632984.1">
    <property type="nucleotide sequence ID" value="NZ_BAAATJ010000026.1"/>
</dbReference>
<dbReference type="NCBIfam" id="NF033446">
    <property type="entry name" value="BREX_PglZ_2"/>
    <property type="match status" value="1"/>
</dbReference>
<feature type="domain" description="Alkaline phosphatase-like protein PglZ C-terminal" evidence="4">
    <location>
        <begin position="874"/>
        <end position="974"/>
    </location>
</feature>
<feature type="compositionally biased region" description="Low complexity" evidence="1">
    <location>
        <begin position="813"/>
        <end position="835"/>
    </location>
</feature>
<dbReference type="EMBL" id="BAAATJ010000026">
    <property type="protein sequence ID" value="GAA2411553.1"/>
    <property type="molecule type" value="Genomic_DNA"/>
</dbReference>
<dbReference type="InterPro" id="IPR047992">
    <property type="entry name" value="BREX_PglZ"/>
</dbReference>
<feature type="domain" description="Alkaline phosphatase-like protein PglZ second" evidence="2">
    <location>
        <begin position="207"/>
        <end position="371"/>
    </location>
</feature>
<evidence type="ECO:0000259" key="2">
    <source>
        <dbReference type="Pfam" id="PF25861"/>
    </source>
</evidence>
<feature type="compositionally biased region" description="Pro residues" evidence="1">
    <location>
        <begin position="859"/>
        <end position="872"/>
    </location>
</feature>
<feature type="domain" description="Alkaline phosphatase-like protein PglZ N-terminal" evidence="3">
    <location>
        <begin position="15"/>
        <end position="121"/>
    </location>
</feature>
<dbReference type="SUPFAM" id="SSF53649">
    <property type="entry name" value="Alkaline phosphatase-like"/>
    <property type="match status" value="1"/>
</dbReference>
<dbReference type="InterPro" id="IPR017850">
    <property type="entry name" value="Alkaline_phosphatase_core_sf"/>
</dbReference>
<dbReference type="InterPro" id="IPR058880">
    <property type="entry name" value="PglZ_N"/>
</dbReference>
<dbReference type="Pfam" id="PF25862">
    <property type="entry name" value="PglZ_1st"/>
    <property type="match status" value="1"/>
</dbReference>
<dbReference type="Proteomes" id="UP001500058">
    <property type="component" value="Unassembled WGS sequence"/>
</dbReference>
<comment type="caution">
    <text evidence="5">The sequence shown here is derived from an EMBL/GenBank/DDBJ whole genome shotgun (WGS) entry which is preliminary data.</text>
</comment>
<evidence type="ECO:0000256" key="1">
    <source>
        <dbReference type="SAM" id="MobiDB-lite"/>
    </source>
</evidence>
<dbReference type="InterPro" id="IPR058882">
    <property type="entry name" value="PglZ_C"/>
</dbReference>
<evidence type="ECO:0000259" key="3">
    <source>
        <dbReference type="Pfam" id="PF25862"/>
    </source>
</evidence>
<organism evidence="5 6">
    <name type="scientific">Streptomyces glaucosporus</name>
    <dbReference type="NCBI Taxonomy" id="284044"/>
    <lineage>
        <taxon>Bacteria</taxon>
        <taxon>Bacillati</taxon>
        <taxon>Actinomycetota</taxon>
        <taxon>Actinomycetes</taxon>
        <taxon>Kitasatosporales</taxon>
        <taxon>Streptomycetaceae</taxon>
        <taxon>Streptomyces</taxon>
    </lineage>
</organism>
<dbReference type="Pfam" id="PF25863">
    <property type="entry name" value="PglZ_C"/>
    <property type="match status" value="1"/>
</dbReference>
<dbReference type="Pfam" id="PF25861">
    <property type="entry name" value="PglZ_2nd"/>
    <property type="match status" value="1"/>
</dbReference>
<reference evidence="6" key="1">
    <citation type="journal article" date="2019" name="Int. J. Syst. Evol. Microbiol.">
        <title>The Global Catalogue of Microorganisms (GCM) 10K type strain sequencing project: providing services to taxonomists for standard genome sequencing and annotation.</title>
        <authorList>
            <consortium name="The Broad Institute Genomics Platform"/>
            <consortium name="The Broad Institute Genome Sequencing Center for Infectious Disease"/>
            <person name="Wu L."/>
            <person name="Ma J."/>
        </authorList>
    </citation>
    <scope>NUCLEOTIDE SEQUENCE [LARGE SCALE GENOMIC DNA]</scope>
    <source>
        <strain evidence="6">JCM 6921</strain>
    </source>
</reference>
<sequence>MSTTAVSGVVRLNTATVTQYLSSQSPLAASLRKAGDGRRHAVLLRSAPQWDGPAEPAWGEDLTARVVAAPSPLAVHELVLGHLAGRTPGPAVLVVLTDREQHEIDPAILARVHHKRIEAVDSWDVVKEAFGAQEIDPRLKAANWAAEALLDATPPGGWPSVPGGWLSRQYALTALARRRLRLGRYGTGHDDGAADRTAHRPGDDRLDAHALLGWSLDPGGPERLTELRGPERAGLAAFLGEDDQAGPAGRALLALAEAGHGADAVAFGLVCAALWSHAGPDAETYRARGRAERWFGDQPPATGEQLDALVSAFGRTAEEYLAALLAAGARTGNGGEDEAREARRTTETVLGRAGALARQFGAETAAEASPVLREGLEARFTAVGRALAGGDPKAAAEAIGRLAGHRLAEADDTRARIERTRMAKRLARWLTLDPAADSGAVGDAVQRHVAETGWVDLALEHIEAGGDPDPVLKAAYDALAVRVRERRREIDRAFARTLAVWTAAGTPPGSMLTVETFLDRVVKPVVRGGTTRRVLLLVLDGMSAAIAGELGEELRRYWAEYDPLPDGTPRRRAMAAALPTVTAVSRTSLFAGTLTRGTQADEKRLFPAHKLWGGAPAAVFHKDDLRTETAGDVFGPALAEALADGRTHVAVVLNTIDDRLAKEQKLGDGAWRTGDIGGLGDLLRVARSQGMAVILTSDHGHVVDRHGVKVDAAAEPASARHRLPGGPLADAEIELSGPRVVAPGPGGSVVALWDADSRYTALKAGYHGGASLAEFAIPVLAFLPFDAEPPKGWQELGDQRPAWWFSDPRTALAQAPARTPGPAPAARKPAAAPKRQQAEIARTHDALFDVAPAPGGDDTPPPPPPAPAPAPVSPDEDLITALLASETYQAQLGLLGRKPRQEHVEKALAALLEAGGTLPVTALAQRTGQQPTRGSGFAAVLRQLLNYDGVQVLETLPDGRTVRLHPDLLRLQFGLA</sequence>
<name>A0ABP5VTH1_9ACTN</name>
<evidence type="ECO:0000259" key="4">
    <source>
        <dbReference type="Pfam" id="PF25863"/>
    </source>
</evidence>
<feature type="region of interest" description="Disordered" evidence="1">
    <location>
        <begin position="812"/>
        <end position="874"/>
    </location>
</feature>
<dbReference type="Pfam" id="PF08665">
    <property type="entry name" value="PglZ"/>
    <property type="match status" value="1"/>
</dbReference>
<evidence type="ECO:0000313" key="5">
    <source>
        <dbReference type="EMBL" id="GAA2411553.1"/>
    </source>
</evidence>
<proteinExistence type="predicted"/>
<accession>A0ABP5VTH1</accession>
<dbReference type="InterPro" id="IPR058881">
    <property type="entry name" value="PglZ_2nd"/>
</dbReference>
<keyword evidence="6" id="KW-1185">Reference proteome</keyword>